<evidence type="ECO:0000256" key="3">
    <source>
        <dbReference type="RuleBase" id="RU004003"/>
    </source>
</evidence>
<accession>A0ABT4JUM7</accession>
<dbReference type="InterPro" id="IPR004846">
    <property type="entry name" value="T2SS/T3SS_dom"/>
</dbReference>
<comment type="caution">
    <text evidence="5">The sequence shown here is derived from an EMBL/GenBank/DDBJ whole genome shotgun (WGS) entry which is preliminary data.</text>
</comment>
<dbReference type="PANTHER" id="PTHR30604:SF1">
    <property type="entry name" value="DNA UTILIZATION PROTEIN HOFQ"/>
    <property type="match status" value="1"/>
</dbReference>
<comment type="similarity">
    <text evidence="3">Belongs to the bacterial secretin family.</text>
</comment>
<dbReference type="PRINTS" id="PR00811">
    <property type="entry name" value="BCTERIALGSPD"/>
</dbReference>
<organism evidence="5 6">
    <name type="scientific">Marinomonas phaeophyticola</name>
    <dbReference type="NCBI Taxonomy" id="3004091"/>
    <lineage>
        <taxon>Bacteria</taxon>
        <taxon>Pseudomonadati</taxon>
        <taxon>Pseudomonadota</taxon>
        <taxon>Gammaproteobacteria</taxon>
        <taxon>Oceanospirillales</taxon>
        <taxon>Oceanospirillaceae</taxon>
        <taxon>Marinomonas</taxon>
    </lineage>
</organism>
<dbReference type="InterPro" id="IPR051808">
    <property type="entry name" value="Type_IV_pilus_biogenesis"/>
</dbReference>
<proteinExistence type="inferred from homology"/>
<dbReference type="InterPro" id="IPR038591">
    <property type="entry name" value="NolW-like_sf"/>
</dbReference>
<reference evidence="5" key="1">
    <citation type="submission" date="2022-12" db="EMBL/GenBank/DDBJ databases">
        <title>Marinomonas 15G1-11 sp. nov, isolated from marine algae.</title>
        <authorList>
            <person name="Butt M."/>
            <person name="Choi D.G."/>
            <person name="Kim J.M."/>
            <person name="Lee J.K."/>
            <person name="Baek J.H."/>
            <person name="Jeon C.O."/>
        </authorList>
    </citation>
    <scope>NUCLEOTIDE SEQUENCE</scope>
    <source>
        <strain evidence="5">15G1-11</strain>
    </source>
</reference>
<sequence>MYCHAHRCIMTIFFLLFSHILLALEVQIKDRDINEILPWMANQAGQSLVMSPDISGKLSLILHDTNWHDFLEIVAEKQNLELRWQEGTALLSKRVAGEEKAISGNKPCQTQFWALEHAKAEKVGVHLQKLFPKMNVSVDGRTNSLIALNCQQQDRLTEVIHWLDSPLRQIEISARIAQVRGNAQSQFGVNWETQTANTMVESGVGGAIDLGALEASSAFTFALTKGEKILELTLDLLESEGSANIISEPKIVTAEGQAARIESGTEVPYQTREDDAVKVEFKQAGLMLEVTPFVKDDDKIQLNLIIHQDAVGDLVNGIPSLETNRIKTQVVVVDQETLVLGGIFRDENLLSESKVPLLGDLPFIGGLFRRHIERQEKVELLVFITPKLLQMTNN</sequence>
<comment type="subcellular location">
    <subcellularLocation>
        <location evidence="1">Membrane</location>
    </subcellularLocation>
</comment>
<evidence type="ECO:0000256" key="1">
    <source>
        <dbReference type="ARBA" id="ARBA00004370"/>
    </source>
</evidence>
<evidence type="ECO:0000313" key="6">
    <source>
        <dbReference type="Proteomes" id="UP001149719"/>
    </source>
</evidence>
<dbReference type="Gene3D" id="3.30.1370.120">
    <property type="match status" value="1"/>
</dbReference>
<keyword evidence="2" id="KW-0472">Membrane</keyword>
<dbReference type="RefSeq" id="WP_269123916.1">
    <property type="nucleotide sequence ID" value="NZ_JAPUBN010000013.1"/>
</dbReference>
<evidence type="ECO:0000313" key="5">
    <source>
        <dbReference type="EMBL" id="MCZ2721274.1"/>
    </source>
</evidence>
<evidence type="ECO:0000256" key="2">
    <source>
        <dbReference type="ARBA" id="ARBA00023136"/>
    </source>
</evidence>
<dbReference type="InterPro" id="IPR001775">
    <property type="entry name" value="GspD/PilQ"/>
</dbReference>
<keyword evidence="6" id="KW-1185">Reference proteome</keyword>
<dbReference type="Proteomes" id="UP001149719">
    <property type="component" value="Unassembled WGS sequence"/>
</dbReference>
<name>A0ABT4JUM7_9GAMM</name>
<protein>
    <submittedName>
        <fullName evidence="5">Type II and III secretion system protein</fullName>
    </submittedName>
</protein>
<dbReference type="Pfam" id="PF00263">
    <property type="entry name" value="Secretin"/>
    <property type="match status" value="1"/>
</dbReference>
<dbReference type="PANTHER" id="PTHR30604">
    <property type="entry name" value="PROTEIN TRANSPORT PROTEIN HOFQ"/>
    <property type="match status" value="1"/>
</dbReference>
<gene>
    <name evidence="5" type="ORF">O1D97_06345</name>
</gene>
<evidence type="ECO:0000259" key="4">
    <source>
        <dbReference type="Pfam" id="PF00263"/>
    </source>
</evidence>
<dbReference type="EMBL" id="JAPUBN010000013">
    <property type="protein sequence ID" value="MCZ2721274.1"/>
    <property type="molecule type" value="Genomic_DNA"/>
</dbReference>
<feature type="domain" description="Type II/III secretion system secretin-like" evidence="4">
    <location>
        <begin position="236"/>
        <end position="389"/>
    </location>
</feature>
<dbReference type="Gene3D" id="3.30.1370.130">
    <property type="match status" value="1"/>
</dbReference>